<accession>A0ABT4HR58</accession>
<feature type="transmembrane region" description="Helical" evidence="1">
    <location>
        <begin position="21"/>
        <end position="42"/>
    </location>
</feature>
<reference evidence="2" key="1">
    <citation type="submission" date="2022-12" db="EMBL/GenBank/DDBJ databases">
        <title>Whole genome sequence of Mycolicibacterium iranicum strain SBH312.</title>
        <authorList>
            <person name="Jani J."/>
            <person name="Arifin Mustapha Z."/>
            <person name="Ahmed K."/>
            <person name="Kai Ling C."/>
        </authorList>
    </citation>
    <scope>NUCLEOTIDE SEQUENCE</scope>
    <source>
        <strain evidence="2">SBH312</strain>
    </source>
</reference>
<dbReference type="EMBL" id="JAPQYE010000027">
    <property type="protein sequence ID" value="MCZ0732296.1"/>
    <property type="molecule type" value="Genomic_DNA"/>
</dbReference>
<keyword evidence="1" id="KW-0472">Membrane</keyword>
<protein>
    <submittedName>
        <fullName evidence="2">Uncharacterized protein</fullName>
    </submittedName>
</protein>
<evidence type="ECO:0000256" key="1">
    <source>
        <dbReference type="SAM" id="Phobius"/>
    </source>
</evidence>
<keyword evidence="3" id="KW-1185">Reference proteome</keyword>
<organism evidence="2 3">
    <name type="scientific">Mycolicibacterium iranicum</name>
    <name type="common">Mycobacterium iranicum</name>
    <dbReference type="NCBI Taxonomy" id="912594"/>
    <lineage>
        <taxon>Bacteria</taxon>
        <taxon>Bacillati</taxon>
        <taxon>Actinomycetota</taxon>
        <taxon>Actinomycetes</taxon>
        <taxon>Mycobacteriales</taxon>
        <taxon>Mycobacteriaceae</taxon>
        <taxon>Mycolicibacterium</taxon>
    </lineage>
</organism>
<dbReference type="RefSeq" id="WP_024449420.1">
    <property type="nucleotide sequence ID" value="NZ_JAPQYE010000027.1"/>
</dbReference>
<sequence>MGRMKDWGNAFVRWFLALPKGRKYVVSLGMVVVTYLIVVPLYNVTVEPPSASDQVKVQCGDVKTVYVSQDDPRLISGLERNDLGAICLAP</sequence>
<name>A0ABT4HR58_MYCIR</name>
<evidence type="ECO:0000313" key="2">
    <source>
        <dbReference type="EMBL" id="MCZ0732296.1"/>
    </source>
</evidence>
<keyword evidence="1" id="KW-0812">Transmembrane</keyword>
<keyword evidence="1" id="KW-1133">Transmembrane helix</keyword>
<comment type="caution">
    <text evidence="2">The sequence shown here is derived from an EMBL/GenBank/DDBJ whole genome shotgun (WGS) entry which is preliminary data.</text>
</comment>
<dbReference type="Proteomes" id="UP001084650">
    <property type="component" value="Unassembled WGS sequence"/>
</dbReference>
<gene>
    <name evidence="2" type="ORF">OY187_30020</name>
</gene>
<proteinExistence type="predicted"/>
<evidence type="ECO:0000313" key="3">
    <source>
        <dbReference type="Proteomes" id="UP001084650"/>
    </source>
</evidence>